<evidence type="ECO:0000313" key="2">
    <source>
        <dbReference type="EMBL" id="QKJ26525.1"/>
    </source>
</evidence>
<feature type="transmembrane region" description="Helical" evidence="1">
    <location>
        <begin position="40"/>
        <end position="58"/>
    </location>
</feature>
<name>A0A7L5JMQ1_9BACT</name>
<proteinExistence type="predicted"/>
<feature type="transmembrane region" description="Helical" evidence="1">
    <location>
        <begin position="64"/>
        <end position="87"/>
    </location>
</feature>
<evidence type="ECO:0000256" key="1">
    <source>
        <dbReference type="SAM" id="Phobius"/>
    </source>
</evidence>
<dbReference type="Proteomes" id="UP000509513">
    <property type="component" value="Chromosome"/>
</dbReference>
<evidence type="ECO:0000313" key="3">
    <source>
        <dbReference type="Proteomes" id="UP000509513"/>
    </source>
</evidence>
<sequence>MSKKSEPIYTKTKFGINKFDFDSIENKVNNKDEQSKIRYLMLKLSISAILVMIVSFYFKDENGLAGGFAVFFGVLSVILLILFLIILANPKKAIKDECFKVYKKNIHIIENPPHNLSYIILDSIHLGGHEDYDKAREELIKMAFNIKADAIINFSHTAQTMTDIAGNKNNIQSRNRTIHHMRGVAIKLQ</sequence>
<dbReference type="KEGG" id="acib:ACBT_0571"/>
<protein>
    <submittedName>
        <fullName evidence="2">Putative membrane protein</fullName>
    </submittedName>
</protein>
<gene>
    <name evidence="2" type="ORF">ACBT_0571</name>
</gene>
<dbReference type="AlphaFoldDB" id="A0A7L5JMQ1"/>
<dbReference type="RefSeq" id="WP_024775571.1">
    <property type="nucleotide sequence ID" value="NZ_CP054051.1"/>
</dbReference>
<dbReference type="EMBL" id="CP054051">
    <property type="protein sequence ID" value="QKJ26525.1"/>
    <property type="molecule type" value="Genomic_DNA"/>
</dbReference>
<keyword evidence="1" id="KW-0472">Membrane</keyword>
<organism evidence="2 3">
    <name type="scientific">Aliarcobacter cibarius</name>
    <dbReference type="NCBI Taxonomy" id="255507"/>
    <lineage>
        <taxon>Bacteria</taxon>
        <taxon>Pseudomonadati</taxon>
        <taxon>Campylobacterota</taxon>
        <taxon>Epsilonproteobacteria</taxon>
        <taxon>Campylobacterales</taxon>
        <taxon>Arcobacteraceae</taxon>
        <taxon>Aliarcobacter</taxon>
    </lineage>
</organism>
<keyword evidence="1" id="KW-1133">Transmembrane helix</keyword>
<reference evidence="2 3" key="1">
    <citation type="submission" date="2020-05" db="EMBL/GenBank/DDBJ databases">
        <title>Complete genome sequencing of Campylobacter and Arcobacter type strains.</title>
        <authorList>
            <person name="Miller W.G."/>
            <person name="Yee E."/>
        </authorList>
    </citation>
    <scope>NUCLEOTIDE SEQUENCE [LARGE SCALE GENOMIC DNA]</scope>
    <source>
        <strain evidence="2 3">LMG 21996</strain>
    </source>
</reference>
<keyword evidence="1" id="KW-0812">Transmembrane</keyword>
<accession>A0A7L5JMQ1</accession>